<accession>A0A1M4ZHM7</accession>
<reference evidence="2 3" key="1">
    <citation type="submission" date="2016-11" db="EMBL/GenBank/DDBJ databases">
        <authorList>
            <person name="Jaros S."/>
            <person name="Januszkiewicz K."/>
            <person name="Wedrychowicz H."/>
        </authorList>
    </citation>
    <scope>NUCLEOTIDE SEQUENCE [LARGE SCALE GENOMIC DNA]</scope>
    <source>
        <strain evidence="2 3">DSM 10502</strain>
    </source>
</reference>
<evidence type="ECO:0000256" key="1">
    <source>
        <dbReference type="SAM" id="Phobius"/>
    </source>
</evidence>
<name>A0A1M4ZHM7_9FIRM</name>
<dbReference type="STRING" id="1123243.SAMN02745190_02021"/>
<feature type="transmembrane region" description="Helical" evidence="1">
    <location>
        <begin position="6"/>
        <end position="23"/>
    </location>
</feature>
<gene>
    <name evidence="2" type="ORF">SAMN02745190_02021</name>
</gene>
<proteinExistence type="predicted"/>
<organism evidence="2 3">
    <name type="scientific">Schwartzia succinivorans DSM 10502</name>
    <dbReference type="NCBI Taxonomy" id="1123243"/>
    <lineage>
        <taxon>Bacteria</taxon>
        <taxon>Bacillati</taxon>
        <taxon>Bacillota</taxon>
        <taxon>Negativicutes</taxon>
        <taxon>Selenomonadales</taxon>
        <taxon>Selenomonadaceae</taxon>
        <taxon>Schwartzia</taxon>
    </lineage>
</organism>
<keyword evidence="3" id="KW-1185">Reference proteome</keyword>
<keyword evidence="1" id="KW-0812">Transmembrane</keyword>
<dbReference type="OrthoDB" id="1664508at2"/>
<sequence>MIPLQAIAIAGVVLLIFIAHRLCPDRKIFALFTVIILTASGALFFYSAKPVEPEPMSAEERAELAVQQELVADWFASYQFYLERLDRNWQKYHRILSDFEADVISIQIARSRLIHLEESSRALAVEVEKLEPPNGLHAENYDLAASIFIKVRSYAQAQHHAISATAQAADPETMPTDIQEEQSRRLRETMIRESPAGLFTGAELAALRDHVSIKE</sequence>
<dbReference type="EMBL" id="FQUG01000008">
    <property type="protein sequence ID" value="SHF17539.1"/>
    <property type="molecule type" value="Genomic_DNA"/>
</dbReference>
<evidence type="ECO:0000313" key="3">
    <source>
        <dbReference type="Proteomes" id="UP000184404"/>
    </source>
</evidence>
<keyword evidence="1" id="KW-0472">Membrane</keyword>
<feature type="transmembrane region" description="Helical" evidence="1">
    <location>
        <begin position="28"/>
        <end position="48"/>
    </location>
</feature>
<dbReference type="RefSeq" id="WP_072936126.1">
    <property type="nucleotide sequence ID" value="NZ_FQUG01000008.1"/>
</dbReference>
<dbReference type="Proteomes" id="UP000184404">
    <property type="component" value="Unassembled WGS sequence"/>
</dbReference>
<keyword evidence="1" id="KW-1133">Transmembrane helix</keyword>
<evidence type="ECO:0000313" key="2">
    <source>
        <dbReference type="EMBL" id="SHF17539.1"/>
    </source>
</evidence>
<protein>
    <submittedName>
        <fullName evidence="2">Uncharacterized protein</fullName>
    </submittedName>
</protein>
<dbReference type="AlphaFoldDB" id="A0A1M4ZHM7"/>